<dbReference type="Proteomes" id="UP000305202">
    <property type="component" value="Unassembled WGS sequence"/>
</dbReference>
<dbReference type="SUPFAM" id="SSF54909">
    <property type="entry name" value="Dimeric alpha+beta barrel"/>
    <property type="match status" value="1"/>
</dbReference>
<accession>A0ABY2SIS0</accession>
<name>A0ABY2SIS0_9HYPH</name>
<feature type="domain" description="HTH asnC-type" evidence="4">
    <location>
        <begin position="1"/>
        <end position="62"/>
    </location>
</feature>
<dbReference type="InterPro" id="IPR019887">
    <property type="entry name" value="Tscrpt_reg_AsnC/Lrp_C"/>
</dbReference>
<comment type="caution">
    <text evidence="5">The sequence shown here is derived from an EMBL/GenBank/DDBJ whole genome shotgun (WGS) entry which is preliminary data.</text>
</comment>
<evidence type="ECO:0000313" key="5">
    <source>
        <dbReference type="EMBL" id="TKI05324.1"/>
    </source>
</evidence>
<dbReference type="EMBL" id="SZPQ01000020">
    <property type="protein sequence ID" value="TKI05324.1"/>
    <property type="molecule type" value="Genomic_DNA"/>
</dbReference>
<dbReference type="PROSITE" id="PS50956">
    <property type="entry name" value="HTH_ASNC_2"/>
    <property type="match status" value="1"/>
</dbReference>
<dbReference type="SMART" id="SM00344">
    <property type="entry name" value="HTH_ASNC"/>
    <property type="match status" value="1"/>
</dbReference>
<dbReference type="PANTHER" id="PTHR30154">
    <property type="entry name" value="LEUCINE-RESPONSIVE REGULATORY PROTEIN"/>
    <property type="match status" value="1"/>
</dbReference>
<dbReference type="InterPro" id="IPR036390">
    <property type="entry name" value="WH_DNA-bd_sf"/>
</dbReference>
<keyword evidence="2" id="KW-0238">DNA-binding</keyword>
<dbReference type="InterPro" id="IPR011991">
    <property type="entry name" value="ArsR-like_HTH"/>
</dbReference>
<evidence type="ECO:0000256" key="3">
    <source>
        <dbReference type="ARBA" id="ARBA00023163"/>
    </source>
</evidence>
<dbReference type="Gene3D" id="1.10.10.10">
    <property type="entry name" value="Winged helix-like DNA-binding domain superfamily/Winged helix DNA-binding domain"/>
    <property type="match status" value="1"/>
</dbReference>
<keyword evidence="3" id="KW-0804">Transcription</keyword>
<evidence type="ECO:0000313" key="6">
    <source>
        <dbReference type="Proteomes" id="UP000305202"/>
    </source>
</evidence>
<evidence type="ECO:0000259" key="4">
    <source>
        <dbReference type="PROSITE" id="PS50956"/>
    </source>
</evidence>
<dbReference type="Pfam" id="PF13404">
    <property type="entry name" value="HTH_AsnC-type"/>
    <property type="match status" value="1"/>
</dbReference>
<dbReference type="InterPro" id="IPR019888">
    <property type="entry name" value="Tscrpt_reg_AsnC-like"/>
</dbReference>
<dbReference type="SUPFAM" id="SSF46785">
    <property type="entry name" value="Winged helix' DNA-binding domain"/>
    <property type="match status" value="1"/>
</dbReference>
<proteinExistence type="predicted"/>
<dbReference type="CDD" id="cd00090">
    <property type="entry name" value="HTH_ARSR"/>
    <property type="match status" value="1"/>
</dbReference>
<gene>
    <name evidence="5" type="ORF">FCN80_14520</name>
</gene>
<protein>
    <submittedName>
        <fullName evidence="5">Lrp/AsnC family transcriptional regulator</fullName>
    </submittedName>
</protein>
<dbReference type="RefSeq" id="WP_136990880.1">
    <property type="nucleotide sequence ID" value="NZ_SZPQ01000020.1"/>
</dbReference>
<evidence type="ECO:0000256" key="2">
    <source>
        <dbReference type="ARBA" id="ARBA00023125"/>
    </source>
</evidence>
<reference evidence="5 6" key="1">
    <citation type="submission" date="2019-04" db="EMBL/GenBank/DDBJ databases">
        <authorList>
            <person name="Li M."/>
            <person name="Gao C."/>
        </authorList>
    </citation>
    <scope>NUCLEOTIDE SEQUENCE [LARGE SCALE GENOMIC DNA]</scope>
    <source>
        <strain evidence="5 6">BGMRC 2031</strain>
    </source>
</reference>
<dbReference type="Pfam" id="PF01037">
    <property type="entry name" value="AsnC_trans_reg"/>
    <property type="match status" value="1"/>
</dbReference>
<dbReference type="Gene3D" id="3.30.70.920">
    <property type="match status" value="1"/>
</dbReference>
<dbReference type="InterPro" id="IPR000485">
    <property type="entry name" value="AsnC-type_HTH_dom"/>
</dbReference>
<evidence type="ECO:0000256" key="1">
    <source>
        <dbReference type="ARBA" id="ARBA00023015"/>
    </source>
</evidence>
<dbReference type="InterPro" id="IPR011008">
    <property type="entry name" value="Dimeric_a/b-barrel"/>
</dbReference>
<dbReference type="PRINTS" id="PR00033">
    <property type="entry name" value="HTHASNC"/>
</dbReference>
<keyword evidence="6" id="KW-1185">Reference proteome</keyword>
<dbReference type="InterPro" id="IPR036388">
    <property type="entry name" value="WH-like_DNA-bd_sf"/>
</dbReference>
<organism evidence="5 6">
    <name type="scientific">Martelella alba</name>
    <dbReference type="NCBI Taxonomy" id="2590451"/>
    <lineage>
        <taxon>Bacteria</taxon>
        <taxon>Pseudomonadati</taxon>
        <taxon>Pseudomonadota</taxon>
        <taxon>Alphaproteobacteria</taxon>
        <taxon>Hyphomicrobiales</taxon>
        <taxon>Aurantimonadaceae</taxon>
        <taxon>Martelella</taxon>
    </lineage>
</organism>
<keyword evidence="1" id="KW-0805">Transcription regulation</keyword>
<dbReference type="PANTHER" id="PTHR30154:SF53">
    <property type="entry name" value="HTH-TYPE TRANSCRIPTIONAL REGULATOR LRPC"/>
    <property type="match status" value="1"/>
</dbReference>
<sequence length="156" mass="17123">MDKFDEMILHALVENGRLTYAELARRVNLSPPAVAERVAKLEAKKVITGYHAQVNLAKLGLGISFLLELRINHQHWQSTLQAISRMPQILQCYRVTGEACVVVKGAVTNMAELEAFIEQVSRYGATKTSVILSAPVDRAAPLPARRMSSVGETGLP</sequence>